<accession>A0ABN6H227</accession>
<dbReference type="Proteomes" id="UP001374893">
    <property type="component" value="Chromosome"/>
</dbReference>
<evidence type="ECO:0000313" key="5">
    <source>
        <dbReference type="EMBL" id="BCX46627.1"/>
    </source>
</evidence>
<protein>
    <submittedName>
        <fullName evidence="5">Succinyl-diaminopimelate desuccinylase</fullName>
    </submittedName>
</protein>
<evidence type="ECO:0000259" key="4">
    <source>
        <dbReference type="Pfam" id="PF07687"/>
    </source>
</evidence>
<dbReference type="Pfam" id="PF07687">
    <property type="entry name" value="M20_dimer"/>
    <property type="match status" value="1"/>
</dbReference>
<evidence type="ECO:0000256" key="2">
    <source>
        <dbReference type="ARBA" id="ARBA00022801"/>
    </source>
</evidence>
<reference evidence="5 6" key="1">
    <citation type="submission" date="2021-06" db="EMBL/GenBank/DDBJ databases">
        <title>Complete genome of Haloferula helveola possessing various polysaccharide degrading enzymes.</title>
        <authorList>
            <person name="Takami H."/>
            <person name="Huang C."/>
            <person name="Hamasaki K."/>
        </authorList>
    </citation>
    <scope>NUCLEOTIDE SEQUENCE [LARGE SCALE GENOMIC DNA]</scope>
    <source>
        <strain evidence="5 6">CN-1</strain>
    </source>
</reference>
<evidence type="ECO:0000313" key="6">
    <source>
        <dbReference type="Proteomes" id="UP001374893"/>
    </source>
</evidence>
<keyword evidence="1" id="KW-0479">Metal-binding</keyword>
<name>A0ABN6H227_9BACT</name>
<evidence type="ECO:0000256" key="3">
    <source>
        <dbReference type="ARBA" id="ARBA00023285"/>
    </source>
</evidence>
<keyword evidence="2" id="KW-0378">Hydrolase</keyword>
<proteinExistence type="predicted"/>
<organism evidence="5 6">
    <name type="scientific">Haloferula helveola</name>
    <dbReference type="NCBI Taxonomy" id="490095"/>
    <lineage>
        <taxon>Bacteria</taxon>
        <taxon>Pseudomonadati</taxon>
        <taxon>Verrucomicrobiota</taxon>
        <taxon>Verrucomicrobiia</taxon>
        <taxon>Verrucomicrobiales</taxon>
        <taxon>Verrucomicrobiaceae</taxon>
        <taxon>Haloferula</taxon>
    </lineage>
</organism>
<dbReference type="Gene3D" id="3.40.630.10">
    <property type="entry name" value="Zn peptidases"/>
    <property type="match status" value="1"/>
</dbReference>
<dbReference type="InterPro" id="IPR011650">
    <property type="entry name" value="Peptidase_M20_dimer"/>
</dbReference>
<sequence length="367" mass="40546">MDSDLTDRLVALSRDLILIPSTDSQPQERARAFSFFRNHLEPLDHIRIERHESGNYESLVVLPADVQHAEILMIGHLDVIEHPDLDLYRSHIKDGRLYGPGAGDMKGALAIMLKLFCDLHRAQPGIPLGMVITSDEERGGEHGVGYLVREAGLRAKHAIVPDGGSIHNVTVEEKGIAHLRVHTVGKAAHAARPWLSDNAATRLATALARLPAAFPIPTNLEGEHWQPTCSLTTLHTPNRTLNCIPDRADATLDLRFPPPHRLADILDRLQDILGPEVTLETVVAAEPSQLNPDPLWFDITEEITGEPVREVRASGGSDARFLCQAGVQTIVARPEVGNLHAADEWIDIRSMATFYEIARYYILRSLA</sequence>
<gene>
    <name evidence="5" type="ORF">HAHE_05350</name>
</gene>
<dbReference type="InterPro" id="IPR050072">
    <property type="entry name" value="Peptidase_M20A"/>
</dbReference>
<dbReference type="PANTHER" id="PTHR43808">
    <property type="entry name" value="ACETYLORNITHINE DEACETYLASE"/>
    <property type="match status" value="1"/>
</dbReference>
<feature type="domain" description="Peptidase M20 dimerisation" evidence="4">
    <location>
        <begin position="171"/>
        <end position="275"/>
    </location>
</feature>
<dbReference type="RefSeq" id="WP_338688389.1">
    <property type="nucleotide sequence ID" value="NZ_AP024702.1"/>
</dbReference>
<keyword evidence="3" id="KW-0170">Cobalt</keyword>
<dbReference type="EMBL" id="AP024702">
    <property type="protein sequence ID" value="BCX46627.1"/>
    <property type="molecule type" value="Genomic_DNA"/>
</dbReference>
<dbReference type="InterPro" id="IPR002933">
    <property type="entry name" value="Peptidase_M20"/>
</dbReference>
<evidence type="ECO:0000256" key="1">
    <source>
        <dbReference type="ARBA" id="ARBA00022723"/>
    </source>
</evidence>
<dbReference type="PANTHER" id="PTHR43808:SF31">
    <property type="entry name" value="N-ACETYL-L-CITRULLINE DEACETYLASE"/>
    <property type="match status" value="1"/>
</dbReference>
<dbReference type="Pfam" id="PF01546">
    <property type="entry name" value="Peptidase_M20"/>
    <property type="match status" value="1"/>
</dbReference>
<dbReference type="SUPFAM" id="SSF53187">
    <property type="entry name" value="Zn-dependent exopeptidases"/>
    <property type="match status" value="1"/>
</dbReference>
<keyword evidence="6" id="KW-1185">Reference proteome</keyword>
<dbReference type="InterPro" id="IPR036264">
    <property type="entry name" value="Bact_exopeptidase_dim_dom"/>
</dbReference>
<dbReference type="SUPFAM" id="SSF55031">
    <property type="entry name" value="Bacterial exopeptidase dimerisation domain"/>
    <property type="match status" value="1"/>
</dbReference>
<dbReference type="Gene3D" id="3.30.70.360">
    <property type="match status" value="1"/>
</dbReference>